<proteinExistence type="predicted"/>
<accession>A0ABR1SLI4</accession>
<gene>
    <name evidence="1" type="ORF">PG993_010172</name>
</gene>
<keyword evidence="2" id="KW-1185">Reference proteome</keyword>
<evidence type="ECO:0000313" key="1">
    <source>
        <dbReference type="EMBL" id="KAK8035177.1"/>
    </source>
</evidence>
<sequence>MRKLSADSNRSSNNTLRARVVTREIVQDQVMFATARDPNHEFLREFAKDPCSKTSTEGVMHTPRFSTMIETFSRCHNTFHDEDTFKFLQAVAYKYGVARSAPAPFKWDFKIGDLPEDLLWWGDVAPSMASIAFILDALFNPSYTIGWRRDNLMSWLHWVGEKVFLSSHWHSTKPLTSNGDSTTATSATRGVHRDFSSIGREPRGFEIRCARYNEPIIVRAVPENRNPEADRLFSVLRAASATGAPTFLGDGIDNKPWNYNPPPLQWSCPSYIYDKRGNLMGRGIMDDPEWFIGELNRIDAREQQEINEKVRRGEKYPKRLRNRRIVMLAFVERESLKLRAASMPPLPWDTTPVSWTSARGGRDRSVPNMVALEVNYGLILLTSGVFARGDGDSGDEEEDDEEKVIDTDLYERVGLFEVYGEAFASDRPKQIYLR</sequence>
<dbReference type="EMBL" id="JAQQWK010000009">
    <property type="protein sequence ID" value="KAK8035177.1"/>
    <property type="molecule type" value="Genomic_DNA"/>
</dbReference>
<organism evidence="1 2">
    <name type="scientific">Apiospora rasikravindrae</name>
    <dbReference type="NCBI Taxonomy" id="990691"/>
    <lineage>
        <taxon>Eukaryota</taxon>
        <taxon>Fungi</taxon>
        <taxon>Dikarya</taxon>
        <taxon>Ascomycota</taxon>
        <taxon>Pezizomycotina</taxon>
        <taxon>Sordariomycetes</taxon>
        <taxon>Xylariomycetidae</taxon>
        <taxon>Amphisphaeriales</taxon>
        <taxon>Apiosporaceae</taxon>
        <taxon>Apiospora</taxon>
    </lineage>
</organism>
<protein>
    <submittedName>
        <fullName evidence="1">Uncharacterized protein</fullName>
    </submittedName>
</protein>
<reference evidence="1 2" key="1">
    <citation type="submission" date="2023-01" db="EMBL/GenBank/DDBJ databases">
        <title>Analysis of 21 Apiospora genomes using comparative genomics revels a genus with tremendous synthesis potential of carbohydrate active enzymes and secondary metabolites.</title>
        <authorList>
            <person name="Sorensen T."/>
        </authorList>
    </citation>
    <scope>NUCLEOTIDE SEQUENCE [LARGE SCALE GENOMIC DNA]</scope>
    <source>
        <strain evidence="1 2">CBS 33761</strain>
    </source>
</reference>
<evidence type="ECO:0000313" key="2">
    <source>
        <dbReference type="Proteomes" id="UP001444661"/>
    </source>
</evidence>
<dbReference type="Proteomes" id="UP001444661">
    <property type="component" value="Unassembled WGS sequence"/>
</dbReference>
<name>A0ABR1SLI4_9PEZI</name>
<comment type="caution">
    <text evidence="1">The sequence shown here is derived from an EMBL/GenBank/DDBJ whole genome shotgun (WGS) entry which is preliminary data.</text>
</comment>